<keyword evidence="2" id="KW-1185">Reference proteome</keyword>
<dbReference type="EMBL" id="LFND01000003">
    <property type="protein sequence ID" value="KMQ65013.1"/>
    <property type="molecule type" value="Genomic_DNA"/>
</dbReference>
<dbReference type="AlphaFoldDB" id="A0A0J7IEY0"/>
<gene>
    <name evidence="1" type="ORF">ACM46_12515</name>
</gene>
<dbReference type="STRING" id="558151.ACM46_12515"/>
<dbReference type="OrthoDB" id="759561at2"/>
<dbReference type="RefSeq" id="WP_048506951.1">
    <property type="nucleotide sequence ID" value="NZ_LFND01000003.1"/>
</dbReference>
<accession>A0A0J7IEY0</accession>
<dbReference type="Proteomes" id="UP000036261">
    <property type="component" value="Unassembled WGS sequence"/>
</dbReference>
<dbReference type="PROSITE" id="PS51257">
    <property type="entry name" value="PROKAR_LIPOPROTEIN"/>
    <property type="match status" value="1"/>
</dbReference>
<organism evidence="1 2">
    <name type="scientific">Chryseobacterium angstadtii</name>
    <dbReference type="NCBI Taxonomy" id="558151"/>
    <lineage>
        <taxon>Bacteria</taxon>
        <taxon>Pseudomonadati</taxon>
        <taxon>Bacteroidota</taxon>
        <taxon>Flavobacteriia</taxon>
        <taxon>Flavobacteriales</taxon>
        <taxon>Weeksellaceae</taxon>
        <taxon>Chryseobacterium group</taxon>
        <taxon>Chryseobacterium</taxon>
    </lineage>
</organism>
<comment type="caution">
    <text evidence="1">The sequence shown here is derived from an EMBL/GenBank/DDBJ whole genome shotgun (WGS) entry which is preliminary data.</text>
</comment>
<proteinExistence type="predicted"/>
<reference evidence="1 2" key="1">
    <citation type="journal article" date="2013" name="Int. J. Syst. Evol. Microbiol.">
        <title>Chryseobacterium angstadtii sp. nov., isolated from a newt tank.</title>
        <authorList>
            <person name="Kirk K.E."/>
            <person name="Hoffman J.A."/>
            <person name="Smith K.A."/>
            <person name="Strahan B.L."/>
            <person name="Failor K.C."/>
            <person name="Krebs J.E."/>
            <person name="Gale A.N."/>
            <person name="Do T.D."/>
            <person name="Sontag T.C."/>
            <person name="Batties A.M."/>
            <person name="Mistiszyn K."/>
            <person name="Newman J.D."/>
        </authorList>
    </citation>
    <scope>NUCLEOTIDE SEQUENCE [LARGE SCALE GENOMIC DNA]</scope>
    <source>
        <strain evidence="1 2">KM</strain>
    </source>
</reference>
<sequence>MVKPLFLYLSGILLFFVSCKNNENRTSESAEKEITQKVNQLYTEYDGRKTSIYNQSFSDSLFSPELKKTLEEAIDASEADIEKVKKSAHPDEKPMLIEGDLFSSVFEGYTGYKVKSVTIDPSGTSADATIALENTMSPPKITWTDKVQFIKSDQGWKIDNIQFDSIANEKDLKTSLKDFTQNAKK</sequence>
<protein>
    <submittedName>
        <fullName evidence="1">Uncharacterized protein</fullName>
    </submittedName>
</protein>
<name>A0A0J7IEY0_9FLAO</name>
<evidence type="ECO:0000313" key="1">
    <source>
        <dbReference type="EMBL" id="KMQ65013.1"/>
    </source>
</evidence>
<dbReference type="PATRIC" id="fig|558151.6.peg.2642"/>
<evidence type="ECO:0000313" key="2">
    <source>
        <dbReference type="Proteomes" id="UP000036261"/>
    </source>
</evidence>